<dbReference type="Pfam" id="PF04142">
    <property type="entry name" value="Nuc_sug_transp"/>
    <property type="match status" value="1"/>
</dbReference>
<dbReference type="Gene3D" id="1.10.3730.20">
    <property type="match status" value="1"/>
</dbReference>
<feature type="transmembrane region" description="Helical" evidence="7">
    <location>
        <begin position="195"/>
        <end position="212"/>
    </location>
</feature>
<reference evidence="8" key="1">
    <citation type="submission" date="2015-03" db="EMBL/GenBank/DDBJ databases">
        <title>Wuchereria bancrofti Genome Sequencing Papua New Guinea Strain.</title>
        <authorList>
            <person name="Small S.T."/>
            <person name="Serre D."/>
            <person name="Zimmerman P.A."/>
        </authorList>
    </citation>
    <scope>NUCLEOTIDE SEQUENCE [LARGE SCALE GENOMIC DNA]</scope>
    <source>
        <strain evidence="8">pt0022</strain>
    </source>
</reference>
<keyword evidence="4 7" id="KW-0812">Transmembrane</keyword>
<evidence type="ECO:0000256" key="2">
    <source>
        <dbReference type="ARBA" id="ARBA00009976"/>
    </source>
</evidence>
<organism evidence="8 9">
    <name type="scientific">Wuchereria bancrofti</name>
    <dbReference type="NCBI Taxonomy" id="6293"/>
    <lineage>
        <taxon>Eukaryota</taxon>
        <taxon>Metazoa</taxon>
        <taxon>Ecdysozoa</taxon>
        <taxon>Nematoda</taxon>
        <taxon>Chromadorea</taxon>
        <taxon>Rhabditida</taxon>
        <taxon>Spirurina</taxon>
        <taxon>Spiruromorpha</taxon>
        <taxon>Filarioidea</taxon>
        <taxon>Onchocercidae</taxon>
        <taxon>Wuchereria</taxon>
    </lineage>
</organism>
<sequence>MLHWCYFSCGETSVVHHVDQQQIEVLLLPSKSPLLSSSTQHITYSMRDKLYYLMDRKNLKWLSLAVLVFQTTLLVLILHYSRVQKVDGPRYLSSTAVVTAEIIKLLTCVVFIAHQHSWNYVGFWNEICTECYIKSKDALKTAIPAFLYVVQNNLLFLSLSKLDAATYQVTYQLKILTTALFSVALLGKKLNSQKWISLLLLTVGIALVQLPKDLGKVTSSTTKLSISTDPERMIGLLAVIAACFSSGFAGVYFEKVLKGSSVSLWMRNLQLAFFSLFGGFFMVWFYDSKQVNEYGFFQGYNSIIWIVVLLQAYGGLIVALVVKYADNILKGFAVSFSIVLSSLMSYWLLDDFQPSLIFAIGAMVVIFSTFFYGYEPKQLPKVVQLES</sequence>
<evidence type="ECO:0000256" key="7">
    <source>
        <dbReference type="SAM" id="Phobius"/>
    </source>
</evidence>
<feature type="transmembrane region" description="Helical" evidence="7">
    <location>
        <begin position="329"/>
        <end position="349"/>
    </location>
</feature>
<dbReference type="AlphaFoldDB" id="A0AAF5RXA6"/>
<keyword evidence="6 7" id="KW-0472">Membrane</keyword>
<keyword evidence="3" id="KW-0762">Sugar transport</keyword>
<protein>
    <recommendedName>
        <fullName evidence="10">UDP-N-acetylglucosamine transporter</fullName>
    </recommendedName>
</protein>
<dbReference type="SUPFAM" id="SSF103481">
    <property type="entry name" value="Multidrug resistance efflux transporter EmrE"/>
    <property type="match status" value="1"/>
</dbReference>
<feature type="transmembrane region" description="Helical" evidence="7">
    <location>
        <begin position="61"/>
        <end position="80"/>
    </location>
</feature>
<comment type="subcellular location">
    <subcellularLocation>
        <location evidence="1">Membrane</location>
        <topology evidence="1">Multi-pass membrane protein</topology>
    </subcellularLocation>
</comment>
<dbReference type="NCBIfam" id="TIGR00803">
    <property type="entry name" value="nst"/>
    <property type="match status" value="1"/>
</dbReference>
<dbReference type="GO" id="GO:0000139">
    <property type="term" value="C:Golgi membrane"/>
    <property type="evidence" value="ECO:0007669"/>
    <property type="project" value="InterPro"/>
</dbReference>
<evidence type="ECO:0000256" key="4">
    <source>
        <dbReference type="ARBA" id="ARBA00022692"/>
    </source>
</evidence>
<evidence type="ECO:0000256" key="1">
    <source>
        <dbReference type="ARBA" id="ARBA00004141"/>
    </source>
</evidence>
<feature type="transmembrane region" description="Helical" evidence="7">
    <location>
        <begin position="265"/>
        <end position="286"/>
    </location>
</feature>
<reference evidence="8" key="2">
    <citation type="journal article" date="2016" name="Mol. Ecol.">
        <title>Population genomics of the filarial nematode parasite Wuchereria bancrofti from mosquitoes.</title>
        <authorList>
            <person name="Small S.T."/>
            <person name="Reimer L.J."/>
            <person name="Tisch D.J."/>
            <person name="King C.L."/>
            <person name="Christensen B.M."/>
            <person name="Siba P.M."/>
            <person name="Kazura J.W."/>
            <person name="Serre D."/>
            <person name="Zimmerman P.A."/>
        </authorList>
    </citation>
    <scope>NUCLEOTIDE SEQUENCE</scope>
    <source>
        <strain evidence="8">pt0022</strain>
    </source>
</reference>
<feature type="transmembrane region" description="Helical" evidence="7">
    <location>
        <begin position="355"/>
        <end position="374"/>
    </location>
</feature>
<accession>A0AAF5RXA6</accession>
<dbReference type="GO" id="GO:0015165">
    <property type="term" value="F:pyrimidine nucleotide-sugar transmembrane transporter activity"/>
    <property type="evidence" value="ECO:0007669"/>
    <property type="project" value="InterPro"/>
</dbReference>
<evidence type="ECO:0008006" key="10">
    <source>
        <dbReference type="Google" id="ProtNLM"/>
    </source>
</evidence>
<comment type="similarity">
    <text evidence="2">Belongs to the nucleotide-sugar transporter family. SLC35A subfamily.</text>
</comment>
<dbReference type="PANTHER" id="PTHR10231">
    <property type="entry name" value="NUCLEOTIDE-SUGAR TRANSMEMBRANE TRANSPORTER"/>
    <property type="match status" value="1"/>
</dbReference>
<evidence type="ECO:0000256" key="6">
    <source>
        <dbReference type="ARBA" id="ARBA00023136"/>
    </source>
</evidence>
<evidence type="ECO:0000313" key="8">
    <source>
        <dbReference type="Proteomes" id="UP000093561"/>
    </source>
</evidence>
<reference evidence="9" key="3">
    <citation type="submission" date="2024-02" db="UniProtKB">
        <authorList>
            <consortium name="WormBaseParasite"/>
        </authorList>
    </citation>
    <scope>IDENTIFICATION</scope>
    <source>
        <strain evidence="9">pt0022</strain>
    </source>
</reference>
<evidence type="ECO:0000256" key="5">
    <source>
        <dbReference type="ARBA" id="ARBA00022989"/>
    </source>
</evidence>
<feature type="transmembrane region" description="Helical" evidence="7">
    <location>
        <begin position="165"/>
        <end position="186"/>
    </location>
</feature>
<dbReference type="InterPro" id="IPR007271">
    <property type="entry name" value="Nuc_sug_transpt"/>
</dbReference>
<keyword evidence="3" id="KW-0813">Transport</keyword>
<feature type="transmembrane region" description="Helical" evidence="7">
    <location>
        <begin position="302"/>
        <end position="322"/>
    </location>
</feature>
<feature type="transmembrane region" description="Helical" evidence="7">
    <location>
        <begin position="92"/>
        <end position="113"/>
    </location>
</feature>
<dbReference type="WBParaSite" id="mrna-Wban_09252">
    <property type="protein sequence ID" value="mrna-Wban_09252"/>
    <property type="gene ID" value="Wban_09252"/>
</dbReference>
<dbReference type="Proteomes" id="UP000093561">
    <property type="component" value="Unassembled WGS sequence"/>
</dbReference>
<proteinExistence type="inferred from homology"/>
<keyword evidence="5 7" id="KW-1133">Transmembrane helix</keyword>
<dbReference type="PIRSF" id="PIRSF005799">
    <property type="entry name" value="UDP-gal_transpt"/>
    <property type="match status" value="1"/>
</dbReference>
<evidence type="ECO:0000256" key="3">
    <source>
        <dbReference type="ARBA" id="ARBA00022597"/>
    </source>
</evidence>
<feature type="transmembrane region" description="Helical" evidence="7">
    <location>
        <begin position="232"/>
        <end position="253"/>
    </location>
</feature>
<name>A0AAF5RXA6_WUCBA</name>
<dbReference type="InterPro" id="IPR037185">
    <property type="entry name" value="EmrE-like"/>
</dbReference>
<evidence type="ECO:0000313" key="9">
    <source>
        <dbReference type="WBParaSite" id="mrna-Wban_09252"/>
    </source>
</evidence>